<evidence type="ECO:0000313" key="2">
    <source>
        <dbReference type="EMBL" id="KLO10502.1"/>
    </source>
</evidence>
<feature type="region of interest" description="Disordered" evidence="1">
    <location>
        <begin position="1"/>
        <end position="36"/>
    </location>
</feature>
<feature type="compositionally biased region" description="Basic and acidic residues" evidence="1">
    <location>
        <begin position="1"/>
        <end position="10"/>
    </location>
</feature>
<sequence>MSLATPHEEMTDSNCDASNDGATHSNDDPPEDPQFTSSFLDKLRRDDASAISYSYYSTVSTNYTMSNLPGTGRNLGNFYSWAGAALERRLGQLAERADAKKREEAVSALQSKRGLYRMFWGDDPREHGKACKMLLICANRSDNIGVQIDAFREIVWGVIKCPTKVRSALMRVLERQKEVGETVASSWKRPGVVDYTLEWLYWHDMASRCLSTSSDHKALFDATAQFDGAKFQSLDFSRFEELLLSSSDTTDLIIALRFITSYWDGDGPLFFLFTSYFDPPNHFHHFGKSCRRLRENERLW</sequence>
<dbReference type="AlphaFoldDB" id="A0A0H2RG27"/>
<reference evidence="2 3" key="1">
    <citation type="submission" date="2015-04" db="EMBL/GenBank/DDBJ databases">
        <title>Complete genome sequence of Schizopora paradoxa KUC8140, a cosmopolitan wood degrader in East Asia.</title>
        <authorList>
            <consortium name="DOE Joint Genome Institute"/>
            <person name="Min B."/>
            <person name="Park H."/>
            <person name="Jang Y."/>
            <person name="Kim J.-J."/>
            <person name="Kim K.H."/>
            <person name="Pangilinan J."/>
            <person name="Lipzen A."/>
            <person name="Riley R."/>
            <person name="Grigoriev I.V."/>
            <person name="Spatafora J.W."/>
            <person name="Choi I.-G."/>
        </authorList>
    </citation>
    <scope>NUCLEOTIDE SEQUENCE [LARGE SCALE GENOMIC DNA]</scope>
    <source>
        <strain evidence="2 3">KUC8140</strain>
    </source>
</reference>
<gene>
    <name evidence="2" type="ORF">SCHPADRAFT_514982</name>
</gene>
<accession>A0A0H2RG27</accession>
<protein>
    <submittedName>
        <fullName evidence="2">Uncharacterized protein</fullName>
    </submittedName>
</protein>
<feature type="compositionally biased region" description="Polar residues" evidence="1">
    <location>
        <begin position="12"/>
        <end position="24"/>
    </location>
</feature>
<dbReference type="OrthoDB" id="3054074at2759"/>
<evidence type="ECO:0000256" key="1">
    <source>
        <dbReference type="SAM" id="MobiDB-lite"/>
    </source>
</evidence>
<evidence type="ECO:0000313" key="3">
    <source>
        <dbReference type="Proteomes" id="UP000053477"/>
    </source>
</evidence>
<dbReference type="EMBL" id="KQ086024">
    <property type="protein sequence ID" value="KLO10502.1"/>
    <property type="molecule type" value="Genomic_DNA"/>
</dbReference>
<dbReference type="InParanoid" id="A0A0H2RG27"/>
<dbReference type="Proteomes" id="UP000053477">
    <property type="component" value="Unassembled WGS sequence"/>
</dbReference>
<organism evidence="2 3">
    <name type="scientific">Schizopora paradoxa</name>
    <dbReference type="NCBI Taxonomy" id="27342"/>
    <lineage>
        <taxon>Eukaryota</taxon>
        <taxon>Fungi</taxon>
        <taxon>Dikarya</taxon>
        <taxon>Basidiomycota</taxon>
        <taxon>Agaricomycotina</taxon>
        <taxon>Agaricomycetes</taxon>
        <taxon>Hymenochaetales</taxon>
        <taxon>Schizoporaceae</taxon>
        <taxon>Schizopora</taxon>
    </lineage>
</organism>
<keyword evidence="3" id="KW-1185">Reference proteome</keyword>
<name>A0A0H2RG27_9AGAM</name>
<proteinExistence type="predicted"/>